<feature type="active site" description="Charge relay system" evidence="1">
    <location>
        <position position="297"/>
    </location>
</feature>
<dbReference type="PANTHER" id="PTHR40111">
    <property type="entry name" value="CEPHALOSPORIN-C DEACETYLASE"/>
    <property type="match status" value="1"/>
</dbReference>
<organism evidence="4 5">
    <name type="scientific">Cohnella fermenti</name>
    <dbReference type="NCBI Taxonomy" id="2565925"/>
    <lineage>
        <taxon>Bacteria</taxon>
        <taxon>Bacillati</taxon>
        <taxon>Bacillota</taxon>
        <taxon>Bacilli</taxon>
        <taxon>Bacillales</taxon>
        <taxon>Paenibacillaceae</taxon>
        <taxon>Cohnella</taxon>
    </lineage>
</organism>
<evidence type="ECO:0000256" key="1">
    <source>
        <dbReference type="PIRSR" id="PIRSR639069-1"/>
    </source>
</evidence>
<evidence type="ECO:0000259" key="3">
    <source>
        <dbReference type="Pfam" id="PF05448"/>
    </source>
</evidence>
<evidence type="ECO:0000256" key="2">
    <source>
        <dbReference type="PIRSR" id="PIRSR639069-2"/>
    </source>
</evidence>
<dbReference type="RefSeq" id="WP_136372867.1">
    <property type="nucleotide sequence ID" value="NZ_SSOB01000045.1"/>
</dbReference>
<sequence length="314" mass="35224">MNYLERRLAELQQYKPDRTTPDDLNEFWERTLREAKQRPLNDTREAVSGLSPYINYHRVVYEGYDRTPIHGWYLTPAFAGEGPYPCVVLYHGYTGSKGTPDSYSNWLLAGYAVMAIDIRGQGGETGNLLPQTHGMTRGWMNQGLLDPEQHYYRAIAIDALKALEWAARQPEVDASRIAVVGGSQGGGLSLIVSALSDLPARTIADIPNMCHMDYGISLSSGSLTEAADFVSRQPEHLETVLRTLSYFDMLNLCDRLKAPLLVSVGLKDPICMPETIFAVYNRIEAPKELIVYPYNGHFTSGDHFGKQVEFLRRT</sequence>
<dbReference type="PANTHER" id="PTHR40111:SF1">
    <property type="entry name" value="CEPHALOSPORIN-C DEACETYLASE"/>
    <property type="match status" value="1"/>
</dbReference>
<dbReference type="EMBL" id="SSOB01000045">
    <property type="protein sequence ID" value="THF74055.1"/>
    <property type="molecule type" value="Genomic_DNA"/>
</dbReference>
<dbReference type="InterPro" id="IPR039069">
    <property type="entry name" value="CE7"/>
</dbReference>
<keyword evidence="5" id="KW-1185">Reference proteome</keyword>
<dbReference type="SUPFAM" id="SSF53474">
    <property type="entry name" value="alpha/beta-Hydrolases"/>
    <property type="match status" value="1"/>
</dbReference>
<name>A0A4S4BHL3_9BACL</name>
<dbReference type="InterPro" id="IPR029058">
    <property type="entry name" value="AB_hydrolase_fold"/>
</dbReference>
<gene>
    <name evidence="4" type="ORF">E6C55_26560</name>
</gene>
<evidence type="ECO:0000313" key="4">
    <source>
        <dbReference type="EMBL" id="THF74055.1"/>
    </source>
</evidence>
<dbReference type="GO" id="GO:0005976">
    <property type="term" value="P:polysaccharide metabolic process"/>
    <property type="evidence" value="ECO:0007669"/>
    <property type="project" value="TreeGrafter"/>
</dbReference>
<accession>A0A4S4BHL3</accession>
<dbReference type="Gene3D" id="3.40.50.1820">
    <property type="entry name" value="alpha/beta hydrolase"/>
    <property type="match status" value="1"/>
</dbReference>
<comment type="caution">
    <text evidence="4">The sequence shown here is derived from an EMBL/GenBank/DDBJ whole genome shotgun (WGS) entry which is preliminary data.</text>
</comment>
<feature type="domain" description="Acetyl xylan esterase" evidence="3">
    <location>
        <begin position="1"/>
        <end position="311"/>
    </location>
</feature>
<dbReference type="OrthoDB" id="9770528at2"/>
<feature type="active site" description="Charge relay system" evidence="1">
    <location>
        <position position="268"/>
    </location>
</feature>
<evidence type="ECO:0000313" key="5">
    <source>
        <dbReference type="Proteomes" id="UP000310636"/>
    </source>
</evidence>
<proteinExistence type="predicted"/>
<reference evidence="4 5" key="1">
    <citation type="submission" date="2019-04" db="EMBL/GenBank/DDBJ databases">
        <title>Cohnella sp. nov. isolated from preserved vegetables.</title>
        <authorList>
            <person name="Lin S.-Y."/>
            <person name="Hung M.-H."/>
            <person name="Young C.-C."/>
        </authorList>
    </citation>
    <scope>NUCLEOTIDE SEQUENCE [LARGE SCALE GENOMIC DNA]</scope>
    <source>
        <strain evidence="4 5">CC-MHH1044</strain>
    </source>
</reference>
<dbReference type="InterPro" id="IPR008391">
    <property type="entry name" value="AXE1_dom"/>
</dbReference>
<protein>
    <submittedName>
        <fullName evidence="4">Acetylxylan esterase</fullName>
    </submittedName>
</protein>
<dbReference type="Pfam" id="PF05448">
    <property type="entry name" value="AXE1"/>
    <property type="match status" value="1"/>
</dbReference>
<feature type="active site" description="Nucleophile" evidence="1">
    <location>
        <position position="183"/>
    </location>
</feature>
<dbReference type="Proteomes" id="UP000310636">
    <property type="component" value="Unassembled WGS sequence"/>
</dbReference>
<dbReference type="GO" id="GO:0052689">
    <property type="term" value="F:carboxylic ester hydrolase activity"/>
    <property type="evidence" value="ECO:0007669"/>
    <property type="project" value="TreeGrafter"/>
</dbReference>
<dbReference type="AlphaFoldDB" id="A0A4S4BHL3"/>
<feature type="binding site" evidence="2">
    <location>
        <position position="93"/>
    </location>
    <ligand>
        <name>substrate</name>
    </ligand>
</feature>